<proteinExistence type="predicted"/>
<evidence type="ECO:0000256" key="1">
    <source>
        <dbReference type="SAM" id="Phobius"/>
    </source>
</evidence>
<feature type="transmembrane region" description="Helical" evidence="1">
    <location>
        <begin position="16"/>
        <end position="38"/>
    </location>
</feature>
<dbReference type="Proteomes" id="UP000799757">
    <property type="component" value="Unassembled WGS sequence"/>
</dbReference>
<organism evidence="2 3">
    <name type="scientific">Melanomma pulvis-pyrius CBS 109.77</name>
    <dbReference type="NCBI Taxonomy" id="1314802"/>
    <lineage>
        <taxon>Eukaryota</taxon>
        <taxon>Fungi</taxon>
        <taxon>Dikarya</taxon>
        <taxon>Ascomycota</taxon>
        <taxon>Pezizomycotina</taxon>
        <taxon>Dothideomycetes</taxon>
        <taxon>Pleosporomycetidae</taxon>
        <taxon>Pleosporales</taxon>
        <taxon>Melanommataceae</taxon>
        <taxon>Melanomma</taxon>
    </lineage>
</organism>
<gene>
    <name evidence="2" type="ORF">K505DRAFT_327690</name>
</gene>
<name>A0A6A6X1P3_9PLEO</name>
<protein>
    <submittedName>
        <fullName evidence="2">Uncharacterized protein</fullName>
    </submittedName>
</protein>
<evidence type="ECO:0000313" key="3">
    <source>
        <dbReference type="Proteomes" id="UP000799757"/>
    </source>
</evidence>
<dbReference type="AlphaFoldDB" id="A0A6A6X1P3"/>
<keyword evidence="1" id="KW-0472">Membrane</keyword>
<feature type="transmembrane region" description="Helical" evidence="1">
    <location>
        <begin position="185"/>
        <end position="204"/>
    </location>
</feature>
<feature type="transmembrane region" description="Helical" evidence="1">
    <location>
        <begin position="319"/>
        <end position="342"/>
    </location>
</feature>
<feature type="transmembrane region" description="Helical" evidence="1">
    <location>
        <begin position="146"/>
        <end position="164"/>
    </location>
</feature>
<feature type="non-terminal residue" evidence="2">
    <location>
        <position position="372"/>
    </location>
</feature>
<accession>A0A6A6X1P3</accession>
<evidence type="ECO:0000313" key="2">
    <source>
        <dbReference type="EMBL" id="KAF2790276.1"/>
    </source>
</evidence>
<dbReference type="EMBL" id="MU002083">
    <property type="protein sequence ID" value="KAF2790276.1"/>
    <property type="molecule type" value="Genomic_DNA"/>
</dbReference>
<keyword evidence="1" id="KW-0812">Transmembrane</keyword>
<feature type="transmembrane region" description="Helical" evidence="1">
    <location>
        <begin position="259"/>
        <end position="287"/>
    </location>
</feature>
<keyword evidence="3" id="KW-1185">Reference proteome</keyword>
<reference evidence="2" key="1">
    <citation type="journal article" date="2020" name="Stud. Mycol.">
        <title>101 Dothideomycetes genomes: a test case for predicting lifestyles and emergence of pathogens.</title>
        <authorList>
            <person name="Haridas S."/>
            <person name="Albert R."/>
            <person name="Binder M."/>
            <person name="Bloem J."/>
            <person name="Labutti K."/>
            <person name="Salamov A."/>
            <person name="Andreopoulos B."/>
            <person name="Baker S."/>
            <person name="Barry K."/>
            <person name="Bills G."/>
            <person name="Bluhm B."/>
            <person name="Cannon C."/>
            <person name="Castanera R."/>
            <person name="Culley D."/>
            <person name="Daum C."/>
            <person name="Ezra D."/>
            <person name="Gonzalez J."/>
            <person name="Henrissat B."/>
            <person name="Kuo A."/>
            <person name="Liang C."/>
            <person name="Lipzen A."/>
            <person name="Lutzoni F."/>
            <person name="Magnuson J."/>
            <person name="Mondo S."/>
            <person name="Nolan M."/>
            <person name="Ohm R."/>
            <person name="Pangilinan J."/>
            <person name="Park H.-J."/>
            <person name="Ramirez L."/>
            <person name="Alfaro M."/>
            <person name="Sun H."/>
            <person name="Tritt A."/>
            <person name="Yoshinaga Y."/>
            <person name="Zwiers L.-H."/>
            <person name="Turgeon B."/>
            <person name="Goodwin S."/>
            <person name="Spatafora J."/>
            <person name="Crous P."/>
            <person name="Grigoriev I."/>
        </authorList>
    </citation>
    <scope>NUCLEOTIDE SEQUENCE</scope>
    <source>
        <strain evidence="2">CBS 109.77</strain>
    </source>
</reference>
<feature type="transmembrane region" description="Helical" evidence="1">
    <location>
        <begin position="50"/>
        <end position="72"/>
    </location>
</feature>
<keyword evidence="1" id="KW-1133">Transmembrane helix</keyword>
<dbReference type="OrthoDB" id="3789783at2759"/>
<sequence length="372" mass="42014">MSTDDSTPALNVRTPLALVIKTVTTHAFALASYAYASSLLRRPTRANIQALRLLFFLFVPTLPLVEILFSAIRSLLYFLRNYEEDEEMHFRFYLSSALGMHASLSQDDDNKEDGRDRGKNLYLLKAGSHCVEKTVMPLDWVWAGKLLAATFGVAQAVGSIVMWVRRMVIERYTFGFDHRNGAMGIAATICGVTCMLVLIIRLNWKVSKTFEAPAKEEGGLFGDQRRQFFGEALLAMALHMGIAAAANRDRKWMYTSTGSVAFLLTLNGTILLQGWQSLMLIIFIYIFRKEISTRLGLNGDRFQRFQTWFGGSRLARARALLGVVLAVWVVVDLVWVFVADVVQVVNYANQQKLFPREGGYWWQDPLSESLIV</sequence>
<feature type="transmembrane region" description="Helical" evidence="1">
    <location>
        <begin position="228"/>
        <end position="247"/>
    </location>
</feature>